<sequence>MNFHLLQHRKLSEVLSIPNGLEDLMADIAREVLRYQPSNIECFIADYLESLVLTRELIYIADRTIDDILNNSIQVDLLIKKANLTVDEAVNVMNIAEEELRNKMHSGQFTELEITQKIIDKCNLKDEQAEKITEIILNSWHHFYRQNLARSNCMRFNPQILSESAAKNTLLFHQKHHKCQSKSKSETQQQQQLINGDENWITKNFQRREKAAIVIQSWYRSKKRELTEKEKAALTIQMALKGFKQRKQHEKNKAATLIQNAFRDYKIRKQLEN</sequence>
<name>A0A9J6CJ12_POLVA</name>
<evidence type="ECO:0000313" key="1">
    <source>
        <dbReference type="EMBL" id="KAG5682210.1"/>
    </source>
</evidence>
<dbReference type="Gene3D" id="1.20.890.10">
    <property type="entry name" value="cAMP-dependent protein kinase regulatory subunit, dimerization-anchoring domain"/>
    <property type="match status" value="1"/>
</dbReference>
<accession>A0A9J6CJ12</accession>
<reference evidence="1" key="1">
    <citation type="submission" date="2021-03" db="EMBL/GenBank/DDBJ databases">
        <title>Chromosome level genome of the anhydrobiotic midge Polypedilum vanderplanki.</title>
        <authorList>
            <person name="Yoshida Y."/>
            <person name="Kikawada T."/>
            <person name="Gusev O."/>
        </authorList>
    </citation>
    <scope>NUCLEOTIDE SEQUENCE</scope>
    <source>
        <strain evidence="1">NIAS01</strain>
        <tissue evidence="1">Whole body or cell culture</tissue>
    </source>
</reference>
<dbReference type="SUPFAM" id="SSF52540">
    <property type="entry name" value="P-loop containing nucleoside triphosphate hydrolases"/>
    <property type="match status" value="1"/>
</dbReference>
<dbReference type="SMART" id="SM00015">
    <property type="entry name" value="IQ"/>
    <property type="match status" value="3"/>
</dbReference>
<evidence type="ECO:0000313" key="2">
    <source>
        <dbReference type="Proteomes" id="UP001107558"/>
    </source>
</evidence>
<comment type="caution">
    <text evidence="1">The sequence shown here is derived from an EMBL/GenBank/DDBJ whole genome shotgun (WGS) entry which is preliminary data.</text>
</comment>
<evidence type="ECO:0008006" key="3">
    <source>
        <dbReference type="Google" id="ProtNLM"/>
    </source>
</evidence>
<dbReference type="Gene3D" id="1.20.5.190">
    <property type="match status" value="1"/>
</dbReference>
<gene>
    <name evidence="1" type="ORF">PVAND_011576</name>
</gene>
<dbReference type="Proteomes" id="UP001107558">
    <property type="component" value="Chromosome 1"/>
</dbReference>
<protein>
    <recommendedName>
        <fullName evidence="3">RIIa domain-containing protein</fullName>
    </recommendedName>
</protein>
<dbReference type="Pfam" id="PF00612">
    <property type="entry name" value="IQ"/>
    <property type="match status" value="3"/>
</dbReference>
<dbReference type="GO" id="GO:0005516">
    <property type="term" value="F:calmodulin binding"/>
    <property type="evidence" value="ECO:0007669"/>
    <property type="project" value="TreeGrafter"/>
</dbReference>
<organism evidence="1 2">
    <name type="scientific">Polypedilum vanderplanki</name>
    <name type="common">Sleeping chironomid midge</name>
    <dbReference type="NCBI Taxonomy" id="319348"/>
    <lineage>
        <taxon>Eukaryota</taxon>
        <taxon>Metazoa</taxon>
        <taxon>Ecdysozoa</taxon>
        <taxon>Arthropoda</taxon>
        <taxon>Hexapoda</taxon>
        <taxon>Insecta</taxon>
        <taxon>Pterygota</taxon>
        <taxon>Neoptera</taxon>
        <taxon>Endopterygota</taxon>
        <taxon>Diptera</taxon>
        <taxon>Nematocera</taxon>
        <taxon>Chironomoidea</taxon>
        <taxon>Chironomidae</taxon>
        <taxon>Chironominae</taxon>
        <taxon>Polypedilum</taxon>
        <taxon>Polypedilum</taxon>
    </lineage>
</organism>
<dbReference type="OrthoDB" id="26525at2759"/>
<dbReference type="PROSITE" id="PS50096">
    <property type="entry name" value="IQ"/>
    <property type="match status" value="2"/>
</dbReference>
<dbReference type="InterPro" id="IPR047579">
    <property type="entry name" value="DD_CABYR_SP17"/>
</dbReference>
<keyword evidence="2" id="KW-1185">Reference proteome</keyword>
<dbReference type="EMBL" id="JADBJN010000001">
    <property type="protein sequence ID" value="KAG5682210.1"/>
    <property type="molecule type" value="Genomic_DNA"/>
</dbReference>
<dbReference type="InterPro" id="IPR000048">
    <property type="entry name" value="IQ_motif_EF-hand-BS"/>
</dbReference>
<dbReference type="InterPro" id="IPR027417">
    <property type="entry name" value="P-loop_NTPase"/>
</dbReference>
<dbReference type="AlphaFoldDB" id="A0A9J6CJ12"/>
<dbReference type="PANTHER" id="PTHR10699:SF11">
    <property type="entry name" value="IGLOO, ISOFORM A"/>
    <property type="match status" value="1"/>
</dbReference>
<dbReference type="SUPFAM" id="SSF47391">
    <property type="entry name" value="Dimerization-anchoring domain of cAMP-dependent PK regulatory subunit"/>
    <property type="match status" value="1"/>
</dbReference>
<dbReference type="CDD" id="cd12100">
    <property type="entry name" value="DD_CABYR_SP17"/>
    <property type="match status" value="1"/>
</dbReference>
<dbReference type="CDD" id="cd23767">
    <property type="entry name" value="IQCD"/>
    <property type="match status" value="1"/>
</dbReference>
<dbReference type="PANTHER" id="PTHR10699">
    <property type="entry name" value="NEUROMODULIN"/>
    <property type="match status" value="1"/>
</dbReference>
<proteinExistence type="predicted"/>